<proteinExistence type="predicted"/>
<protein>
    <submittedName>
        <fullName evidence="1">Uncharacterized protein</fullName>
    </submittedName>
</protein>
<reference evidence="2" key="1">
    <citation type="journal article" date="2014" name="Sci. Data">
        <title>Genomes of diverse isolates of the marine cyanobacterium Prochlorococcus.</title>
        <authorList>
            <person name="Biller S."/>
            <person name="Berube P."/>
            <person name="Thompson J."/>
            <person name="Kelly L."/>
            <person name="Roggensack S."/>
            <person name="Awad L."/>
            <person name="Roache-Johnson K."/>
            <person name="Ding H."/>
            <person name="Giovannoni S.J."/>
            <person name="Moore L.R."/>
            <person name="Chisholm S.W."/>
        </authorList>
    </citation>
    <scope>NUCLEOTIDE SEQUENCE [LARGE SCALE GENOMIC DNA]</scope>
    <source>
        <strain evidence="2">PAC1</strain>
    </source>
</reference>
<evidence type="ECO:0000313" key="1">
    <source>
        <dbReference type="EMBL" id="KGG19859.1"/>
    </source>
</evidence>
<evidence type="ECO:0000313" key="2">
    <source>
        <dbReference type="Proteomes" id="UP000030392"/>
    </source>
</evidence>
<dbReference type="EMBL" id="JNAX01000015">
    <property type="protein sequence ID" value="KGG19859.1"/>
    <property type="molecule type" value="Genomic_DNA"/>
</dbReference>
<sequence>MSIFVAAMLTLFVTWSWIPISSIERERGLSLEKVKKHLYE</sequence>
<name>A0A0A2C5B8_PROMR</name>
<comment type="caution">
    <text evidence="1">The sequence shown here is derived from an EMBL/GenBank/DDBJ whole genome shotgun (WGS) entry which is preliminary data.</text>
</comment>
<gene>
    <name evidence="1" type="ORF">EV03_2248</name>
</gene>
<accession>A0A0A2C5B8</accession>
<organism evidence="1 2">
    <name type="scientific">Prochlorococcus marinus str. PAC1</name>
    <dbReference type="NCBI Taxonomy" id="59924"/>
    <lineage>
        <taxon>Bacteria</taxon>
        <taxon>Bacillati</taxon>
        <taxon>Cyanobacteriota</taxon>
        <taxon>Cyanophyceae</taxon>
        <taxon>Synechococcales</taxon>
        <taxon>Prochlorococcaceae</taxon>
        <taxon>Prochlorococcus</taxon>
    </lineage>
</organism>
<dbReference type="AlphaFoldDB" id="A0A0A2C5B8"/>
<dbReference type="Proteomes" id="UP000030392">
    <property type="component" value="Unassembled WGS sequence"/>
</dbReference>